<comment type="caution">
    <text evidence="14">The sequence shown here is derived from an EMBL/GenBank/DDBJ whole genome shotgun (WGS) entry which is preliminary data.</text>
</comment>
<dbReference type="InterPro" id="IPR000210">
    <property type="entry name" value="BTB/POZ_dom"/>
</dbReference>
<feature type="region of interest" description="Disordered" evidence="10">
    <location>
        <begin position="737"/>
        <end position="774"/>
    </location>
</feature>
<proteinExistence type="inferred from homology"/>
<evidence type="ECO:0000256" key="3">
    <source>
        <dbReference type="ARBA" id="ARBA00022448"/>
    </source>
</evidence>
<dbReference type="InterPro" id="IPR011333">
    <property type="entry name" value="SKP1/BTB/POZ_sf"/>
</dbReference>
<dbReference type="Gene3D" id="1.50.40.10">
    <property type="entry name" value="Mitochondrial carrier domain"/>
    <property type="match status" value="1"/>
</dbReference>
<dbReference type="CDD" id="cd18186">
    <property type="entry name" value="BTB_POZ_ZBTB_KLHL-like"/>
    <property type="match status" value="1"/>
</dbReference>
<dbReference type="GO" id="GO:0022857">
    <property type="term" value="F:transmembrane transporter activity"/>
    <property type="evidence" value="ECO:0007669"/>
    <property type="project" value="TreeGrafter"/>
</dbReference>
<dbReference type="PROSITE" id="PS51886">
    <property type="entry name" value="TLDC"/>
    <property type="match status" value="1"/>
</dbReference>
<evidence type="ECO:0000256" key="10">
    <source>
        <dbReference type="SAM" id="MobiDB-lite"/>
    </source>
</evidence>
<dbReference type="GO" id="GO:0031966">
    <property type="term" value="C:mitochondrial membrane"/>
    <property type="evidence" value="ECO:0007669"/>
    <property type="project" value="UniProtKB-SubCell"/>
</dbReference>
<dbReference type="Gene3D" id="3.30.710.10">
    <property type="entry name" value="Potassium Channel Kv1.1, Chain A"/>
    <property type="match status" value="1"/>
</dbReference>
<dbReference type="OrthoDB" id="25620at2759"/>
<organism evidence="14 15">
    <name type="scientific">Funneliformis geosporum</name>
    <dbReference type="NCBI Taxonomy" id="1117311"/>
    <lineage>
        <taxon>Eukaryota</taxon>
        <taxon>Fungi</taxon>
        <taxon>Fungi incertae sedis</taxon>
        <taxon>Mucoromycota</taxon>
        <taxon>Glomeromycotina</taxon>
        <taxon>Glomeromycetes</taxon>
        <taxon>Glomerales</taxon>
        <taxon>Glomeraceae</taxon>
        <taxon>Funneliformis</taxon>
    </lineage>
</organism>
<dbReference type="InterPro" id="IPR018108">
    <property type="entry name" value="MCP_transmembrane"/>
</dbReference>
<feature type="repeat" description="Solcar" evidence="9">
    <location>
        <begin position="198"/>
        <end position="321"/>
    </location>
</feature>
<gene>
    <name evidence="14" type="ORF">FWILDA_LOCUS4235</name>
</gene>
<evidence type="ECO:0000256" key="7">
    <source>
        <dbReference type="ARBA" id="ARBA00023128"/>
    </source>
</evidence>
<keyword evidence="5" id="KW-0677">Repeat</keyword>
<dbReference type="SUPFAM" id="SSF54695">
    <property type="entry name" value="POZ domain"/>
    <property type="match status" value="1"/>
</dbReference>
<dbReference type="PROSITE" id="PS50920">
    <property type="entry name" value="SOLCAR"/>
    <property type="match status" value="3"/>
</dbReference>
<accession>A0A9W4WPR6</accession>
<dbReference type="Pfam" id="PF00651">
    <property type="entry name" value="BTB"/>
    <property type="match status" value="1"/>
</dbReference>
<keyword evidence="8 9" id="KW-0472">Membrane</keyword>
<evidence type="ECO:0000256" key="1">
    <source>
        <dbReference type="ARBA" id="ARBA00004225"/>
    </source>
</evidence>
<feature type="repeat" description="Solcar" evidence="9">
    <location>
        <begin position="106"/>
        <end position="188"/>
    </location>
</feature>
<dbReference type="Pfam" id="PF07534">
    <property type="entry name" value="TLD"/>
    <property type="match status" value="1"/>
</dbReference>
<feature type="compositionally biased region" description="Low complexity" evidence="10">
    <location>
        <begin position="741"/>
        <end position="754"/>
    </location>
</feature>
<feature type="transmembrane region" description="Helical" evidence="11">
    <location>
        <begin position="74"/>
        <end position="95"/>
    </location>
</feature>
<keyword evidence="7" id="KW-0496">Mitochondrion</keyword>
<evidence type="ECO:0000313" key="14">
    <source>
        <dbReference type="EMBL" id="CAI2169746.1"/>
    </source>
</evidence>
<dbReference type="Proteomes" id="UP001153678">
    <property type="component" value="Unassembled WGS sequence"/>
</dbReference>
<evidence type="ECO:0000256" key="9">
    <source>
        <dbReference type="PROSITE-ProRule" id="PRU00282"/>
    </source>
</evidence>
<name>A0A9W4WPR6_9GLOM</name>
<evidence type="ECO:0000256" key="11">
    <source>
        <dbReference type="SAM" id="Phobius"/>
    </source>
</evidence>
<evidence type="ECO:0000256" key="4">
    <source>
        <dbReference type="ARBA" id="ARBA00022692"/>
    </source>
</evidence>
<feature type="compositionally biased region" description="Polar residues" evidence="10">
    <location>
        <begin position="755"/>
        <end position="766"/>
    </location>
</feature>
<dbReference type="PANTHER" id="PTHR45624">
    <property type="entry name" value="MITOCHONDRIAL BASIC AMINO ACIDS TRANSPORTER-RELATED"/>
    <property type="match status" value="1"/>
</dbReference>
<evidence type="ECO:0000256" key="8">
    <source>
        <dbReference type="ARBA" id="ARBA00023136"/>
    </source>
</evidence>
<dbReference type="PROSITE" id="PS50097">
    <property type="entry name" value="BTB"/>
    <property type="match status" value="1"/>
</dbReference>
<protein>
    <submittedName>
        <fullName evidence="14">16538_t:CDS:1</fullName>
    </submittedName>
</protein>
<feature type="transmembrane region" description="Helical" evidence="11">
    <location>
        <begin position="107"/>
        <end position="126"/>
    </location>
</feature>
<keyword evidence="6 11" id="KW-1133">Transmembrane helix</keyword>
<evidence type="ECO:0000256" key="5">
    <source>
        <dbReference type="ARBA" id="ARBA00022737"/>
    </source>
</evidence>
<evidence type="ECO:0000313" key="15">
    <source>
        <dbReference type="Proteomes" id="UP001153678"/>
    </source>
</evidence>
<comment type="subcellular location">
    <subcellularLocation>
        <location evidence="1">Mitochondrion membrane</location>
        <topology evidence="1">Multi-pass membrane protein</topology>
    </subcellularLocation>
</comment>
<feature type="repeat" description="Solcar" evidence="9">
    <location>
        <begin position="2"/>
        <end position="94"/>
    </location>
</feature>
<feature type="domain" description="BTB" evidence="12">
    <location>
        <begin position="336"/>
        <end position="410"/>
    </location>
</feature>
<keyword evidence="3" id="KW-0813">Transport</keyword>
<dbReference type="EMBL" id="CAMKVN010000618">
    <property type="protein sequence ID" value="CAI2169746.1"/>
    <property type="molecule type" value="Genomic_DNA"/>
</dbReference>
<sequence>MAESFNDFLAGYISGVAGLLVGSPLDVLKVRLQTQQRTAPTSSEGLPTSSIRTLIEMKKNEGMKSLLKGVESPIIGLALLNSILFASYGGIIRAFEKYDGKSPFVPTLSQVYFAGFGAGIACFLASTPTELVKCRTQAVVNSSTWNVFKSIFFTKGIRGFYQGGLITIIRDAPGYGVYFWAYEGLKRVLGVTMDNSGENVTKLLFAGGMAGMISWGSIYPLGINNQTHVTDVIKSRLQTQIKRPSSSINLSSITMLTQYPEELAPLVSERRPYYNGIIDCTIKSYRAEGISVFFRGIMPTLIRALPVNAVTFYIYEAMIKWLNADLSNLLEEGIDHNVIIQVGEEPKIKSFRAHSGILRARCPYFRTALSEKWVNPREDGIIEYKKPNISGEVFDVVLKLKKLQEYCVDRICKDPPLLFNSEDHLSVNLTVLLRVFQRDDLQLDEIAVWDYLIRWGIAQTCALTETPDLALEHISKWSDENIKTLQSSIHQCIPLIRIFQISSKDFYSKVMPYESILPKMLYEDIMRYHMVPDCPRPSSLMPPRRGGFESNLLRMKHVALISSWIDRNDLNVFYNSTCIPYEYGSPTILILKIHGTGQLIGGYNPISWDSTNKWGNTKDSFLFSLGDGEDLKNIMFSRVQEPSRAVLCSQAIGPCFGSGDLVMGGTHANFNLELGCSCKRQSYERHLITNHDRFSVDEYEIFKVIPKLNARTNQSYNLNTRASGRFSLLLSQNNDFPPHSPISHNSHTIHNSHPLYNSHNPQNTHAPHNHSHTP</sequence>
<evidence type="ECO:0000256" key="2">
    <source>
        <dbReference type="ARBA" id="ARBA00006375"/>
    </source>
</evidence>
<dbReference type="InterPro" id="IPR050567">
    <property type="entry name" value="Mitochondrial_Carrier"/>
</dbReference>
<dbReference type="InterPro" id="IPR006571">
    <property type="entry name" value="TLDc_dom"/>
</dbReference>
<evidence type="ECO:0000259" key="13">
    <source>
        <dbReference type="PROSITE" id="PS51886"/>
    </source>
</evidence>
<keyword evidence="15" id="KW-1185">Reference proteome</keyword>
<reference evidence="14" key="1">
    <citation type="submission" date="2022-08" db="EMBL/GenBank/DDBJ databases">
        <authorList>
            <person name="Kallberg Y."/>
            <person name="Tangrot J."/>
            <person name="Rosling A."/>
        </authorList>
    </citation>
    <scope>NUCLEOTIDE SEQUENCE</scope>
    <source>
        <strain evidence="14">Wild A</strain>
    </source>
</reference>
<evidence type="ECO:0000256" key="6">
    <source>
        <dbReference type="ARBA" id="ARBA00022989"/>
    </source>
</evidence>
<dbReference type="Pfam" id="PF00153">
    <property type="entry name" value="Mito_carr"/>
    <property type="match status" value="3"/>
</dbReference>
<dbReference type="PANTHER" id="PTHR45624:SF10">
    <property type="entry name" value="SLC (SOLUTE CARRIER) HOMOLOG"/>
    <property type="match status" value="1"/>
</dbReference>
<keyword evidence="4 9" id="KW-0812">Transmembrane</keyword>
<dbReference type="AlphaFoldDB" id="A0A9W4WPR6"/>
<evidence type="ECO:0000259" key="12">
    <source>
        <dbReference type="PROSITE" id="PS50097"/>
    </source>
</evidence>
<dbReference type="SUPFAM" id="SSF103506">
    <property type="entry name" value="Mitochondrial carrier"/>
    <property type="match status" value="1"/>
</dbReference>
<feature type="domain" description="TLDc" evidence="13">
    <location>
        <begin position="529"/>
        <end position="705"/>
    </location>
</feature>
<comment type="similarity">
    <text evidence="2">Belongs to the mitochondrial carrier (TC 2.A.29) family.</text>
</comment>
<dbReference type="InterPro" id="IPR023395">
    <property type="entry name" value="MCP_dom_sf"/>
</dbReference>